<feature type="domain" description="Type I restriction modification DNA specificity" evidence="4">
    <location>
        <begin position="175"/>
        <end position="330"/>
    </location>
</feature>
<keyword evidence="5" id="KW-0255">Endonuclease</keyword>
<organism evidence="5 6">
    <name type="scientific">Chromohalobacter canadensis</name>
    <dbReference type="NCBI Taxonomy" id="141389"/>
    <lineage>
        <taxon>Bacteria</taxon>
        <taxon>Pseudomonadati</taxon>
        <taxon>Pseudomonadota</taxon>
        <taxon>Gammaproteobacteria</taxon>
        <taxon>Oceanospirillales</taxon>
        <taxon>Halomonadaceae</taxon>
        <taxon>Chromohalobacter</taxon>
    </lineage>
</organism>
<feature type="domain" description="Type I restriction modification DNA specificity" evidence="4">
    <location>
        <begin position="21"/>
        <end position="153"/>
    </location>
</feature>
<dbReference type="Proteomes" id="UP001321908">
    <property type="component" value="Chromosome"/>
</dbReference>
<reference evidence="5 6" key="1">
    <citation type="submission" date="2023-11" db="EMBL/GenBank/DDBJ databases">
        <title>MicrobeMod: A computational toolkit for identifying prokaryotic methylation and restriction-modification with nanopore sequencing.</title>
        <authorList>
            <person name="Crits-Christoph A."/>
            <person name="Kang S.C."/>
            <person name="Lee H."/>
            <person name="Ostrov N."/>
        </authorList>
    </citation>
    <scope>NUCLEOTIDE SEQUENCE [LARGE SCALE GENOMIC DNA]</scope>
    <source>
        <strain evidence="5 6">ATCC 43984</strain>
    </source>
</reference>
<dbReference type="CDD" id="cd17266">
    <property type="entry name" value="RMtype1_S_Sau1132ORF3780P-TRD2-CR2_like"/>
    <property type="match status" value="1"/>
</dbReference>
<dbReference type="InterPro" id="IPR044946">
    <property type="entry name" value="Restrct_endonuc_typeI_TRD_sf"/>
</dbReference>
<evidence type="ECO:0000256" key="2">
    <source>
        <dbReference type="ARBA" id="ARBA00022747"/>
    </source>
</evidence>
<dbReference type="EC" id="3.1.21.-" evidence="5"/>
<comment type="similarity">
    <text evidence="1">Belongs to the type-I restriction system S methylase family.</text>
</comment>
<dbReference type="InterPro" id="IPR000055">
    <property type="entry name" value="Restrct_endonuc_typeI_TRD"/>
</dbReference>
<accession>A0ABZ0Y7G9</accession>
<dbReference type="Gene3D" id="3.90.220.20">
    <property type="entry name" value="DNA methylase specificity domains"/>
    <property type="match status" value="2"/>
</dbReference>
<dbReference type="GO" id="GO:0016787">
    <property type="term" value="F:hydrolase activity"/>
    <property type="evidence" value="ECO:0007669"/>
    <property type="project" value="UniProtKB-KW"/>
</dbReference>
<evidence type="ECO:0000313" key="5">
    <source>
        <dbReference type="EMBL" id="WQH07764.1"/>
    </source>
</evidence>
<sequence>MAFQRVPFLDIFKDASGGNIKTPNNEFLDEGDIPVVDQGQNLVAGYVNDKSKACKSSPPVIVFGDHTRAIKYVDFEFAMGADGTKVLVPKIEADLKYLFHALKNIDLPSAGYSRHYKFLKETEIPLPLLAEQRRIAAILDAADALRAKRREAIAQLDAFLQSTFIEMFGDPATNPKGWETRSLGEILKVRSGDGLTAKEMAPGGLFSVYGGNGINGYHDRYMFEEPKIILGRVGVYCGAIHLTKPRSWVTDNALYVRELLLPIDTLYLVEALKAANLNQYASQAAQPLISGGRIYPVRISLPPLDLQRRFAAIVESVEKQKARMQAHLAELDALFASLQHRAFNGEL</sequence>
<dbReference type="InterPro" id="IPR052021">
    <property type="entry name" value="Type-I_RS_S_subunit"/>
</dbReference>
<dbReference type="Pfam" id="PF01420">
    <property type="entry name" value="Methylase_S"/>
    <property type="match status" value="2"/>
</dbReference>
<keyword evidence="5" id="KW-0378">Hydrolase</keyword>
<dbReference type="RefSeq" id="WP_246925938.1">
    <property type="nucleotide sequence ID" value="NZ_CP140151.1"/>
</dbReference>
<dbReference type="PANTHER" id="PTHR30408">
    <property type="entry name" value="TYPE-1 RESTRICTION ENZYME ECOKI SPECIFICITY PROTEIN"/>
    <property type="match status" value="1"/>
</dbReference>
<dbReference type="Gene3D" id="1.10.287.1120">
    <property type="entry name" value="Bipartite methylase S protein"/>
    <property type="match status" value="1"/>
</dbReference>
<evidence type="ECO:0000256" key="3">
    <source>
        <dbReference type="ARBA" id="ARBA00023125"/>
    </source>
</evidence>
<keyword evidence="3" id="KW-0238">DNA-binding</keyword>
<keyword evidence="6" id="KW-1185">Reference proteome</keyword>
<keyword evidence="2" id="KW-0680">Restriction system</keyword>
<gene>
    <name evidence="5" type="ORF">SR908_09660</name>
</gene>
<evidence type="ECO:0000313" key="6">
    <source>
        <dbReference type="Proteomes" id="UP001321908"/>
    </source>
</evidence>
<dbReference type="PANTHER" id="PTHR30408:SF12">
    <property type="entry name" value="TYPE I RESTRICTION ENZYME MJAVIII SPECIFICITY SUBUNIT"/>
    <property type="match status" value="1"/>
</dbReference>
<dbReference type="EMBL" id="CP140151">
    <property type="protein sequence ID" value="WQH07764.1"/>
    <property type="molecule type" value="Genomic_DNA"/>
</dbReference>
<name>A0ABZ0Y7G9_9GAMM</name>
<dbReference type="GO" id="GO:0004519">
    <property type="term" value="F:endonuclease activity"/>
    <property type="evidence" value="ECO:0007669"/>
    <property type="project" value="UniProtKB-KW"/>
</dbReference>
<dbReference type="SUPFAM" id="SSF116734">
    <property type="entry name" value="DNA methylase specificity domain"/>
    <property type="match status" value="2"/>
</dbReference>
<proteinExistence type="inferred from homology"/>
<evidence type="ECO:0000259" key="4">
    <source>
        <dbReference type="Pfam" id="PF01420"/>
    </source>
</evidence>
<protein>
    <submittedName>
        <fullName evidence="5">Restriction endonuclease subunit S</fullName>
        <ecNumber evidence="5">3.1.21.-</ecNumber>
    </submittedName>
</protein>
<keyword evidence="5" id="KW-0540">Nuclease</keyword>
<evidence type="ECO:0000256" key="1">
    <source>
        <dbReference type="ARBA" id="ARBA00010923"/>
    </source>
</evidence>